<feature type="transmembrane region" description="Helical" evidence="7">
    <location>
        <begin position="79"/>
        <end position="95"/>
    </location>
</feature>
<evidence type="ECO:0000256" key="4">
    <source>
        <dbReference type="ARBA" id="ARBA00022692"/>
    </source>
</evidence>
<feature type="transmembrane region" description="Helical" evidence="7">
    <location>
        <begin position="159"/>
        <end position="177"/>
    </location>
</feature>
<dbReference type="RefSeq" id="WP_344793472.1">
    <property type="nucleotide sequence ID" value="NZ_BAABAU010000001.1"/>
</dbReference>
<dbReference type="Pfam" id="PF02366">
    <property type="entry name" value="PMT"/>
    <property type="match status" value="1"/>
</dbReference>
<evidence type="ECO:0000256" key="7">
    <source>
        <dbReference type="SAM" id="Phobius"/>
    </source>
</evidence>
<feature type="transmembrane region" description="Helical" evidence="7">
    <location>
        <begin position="310"/>
        <end position="331"/>
    </location>
</feature>
<evidence type="ECO:0000256" key="2">
    <source>
        <dbReference type="ARBA" id="ARBA00022676"/>
    </source>
</evidence>
<feature type="transmembrane region" description="Helical" evidence="7">
    <location>
        <begin position="135"/>
        <end position="154"/>
    </location>
</feature>
<sequence>MTLLARPVVTAAGLRARGLRLPSTLSGVLALTAVTLTTALLVTLGVTRTSPVFFGDEIGYLANTIAIGGGPALRIDADSYYPGWSLVLVPLWWILRDPLALYRGAVILSALSSLATIPVLAALGRRLGLRTAHAVLAASVVVALPAHALMAGFALAESFLVLVVASAVLLAVIAARAETVRWYLAAGAASGFAFVVHGRVAGIVVAAVAWAILLLLQRRFRAGSALLASALIISALGYALYRHLEVVVYRSTGREADGVAKLFGSAPAATALGTSGQVWYLVVATAGLAIPGVVFVILRAASEIRSRRPGWALWFGVWALGLAAISITYVSRSVAQRDRLDLFVYGRYLEPATDLLAFFGMVLLVRLAPRALGAGRSAAPVRLRRRFVRLGIATVGAFAVVTAGFGLLAHAVVPTADETTSGWNPMNVLGIVQYGWQLGADDAALPLVQAALIGGGVLLAVLALGLLVRHRAVMLALALVFALGSSLVAQTRTVAPAYGGYASAFTLTHAVDRFGSASVSFVTAPDPLAPNRSSVISRNAYEFFLAPRVVPVVSGTAALPTTDLAIARKSWPAGVEAGWRRITWDPGYDNALWSRPGLDP</sequence>
<feature type="transmembrane region" description="Helical" evidence="7">
    <location>
        <begin position="183"/>
        <end position="216"/>
    </location>
</feature>
<keyword evidence="6 7" id="KW-0472">Membrane</keyword>
<evidence type="ECO:0000256" key="1">
    <source>
        <dbReference type="ARBA" id="ARBA00004127"/>
    </source>
</evidence>
<gene>
    <name evidence="9" type="ORF">GCM10022256_05130</name>
</gene>
<dbReference type="Proteomes" id="UP001501594">
    <property type="component" value="Unassembled WGS sequence"/>
</dbReference>
<keyword evidence="10" id="KW-1185">Reference proteome</keyword>
<proteinExistence type="predicted"/>
<comment type="subcellular location">
    <subcellularLocation>
        <location evidence="1">Endomembrane system</location>
        <topology evidence="1">Multi-pass membrane protein</topology>
    </subcellularLocation>
</comment>
<protein>
    <recommendedName>
        <fullName evidence="8">ArnT-like N-terminal domain-containing protein</fullName>
    </recommendedName>
</protein>
<feature type="transmembrane region" description="Helical" evidence="7">
    <location>
        <begin position="390"/>
        <end position="413"/>
    </location>
</feature>
<dbReference type="EMBL" id="BAABAU010000001">
    <property type="protein sequence ID" value="GAA4264901.1"/>
    <property type="molecule type" value="Genomic_DNA"/>
</dbReference>
<comment type="caution">
    <text evidence="9">The sequence shown here is derived from an EMBL/GenBank/DDBJ whole genome shotgun (WGS) entry which is preliminary data.</text>
</comment>
<feature type="transmembrane region" description="Helical" evidence="7">
    <location>
        <begin position="223"/>
        <end position="241"/>
    </location>
</feature>
<keyword evidence="2" id="KW-0328">Glycosyltransferase</keyword>
<accession>A0ABP8DY33</accession>
<evidence type="ECO:0000256" key="6">
    <source>
        <dbReference type="ARBA" id="ARBA00023136"/>
    </source>
</evidence>
<evidence type="ECO:0000256" key="3">
    <source>
        <dbReference type="ARBA" id="ARBA00022679"/>
    </source>
</evidence>
<feature type="transmembrane region" description="Helical" evidence="7">
    <location>
        <begin position="443"/>
        <end position="465"/>
    </location>
</feature>
<feature type="transmembrane region" description="Helical" evidence="7">
    <location>
        <begin position="278"/>
        <end position="298"/>
    </location>
</feature>
<feature type="domain" description="ArnT-like N-terminal" evidence="8">
    <location>
        <begin position="107"/>
        <end position="222"/>
    </location>
</feature>
<feature type="transmembrane region" description="Helical" evidence="7">
    <location>
        <begin position="472"/>
        <end position="489"/>
    </location>
</feature>
<keyword evidence="5 7" id="KW-1133">Transmembrane helix</keyword>
<keyword evidence="4 7" id="KW-0812">Transmembrane</keyword>
<reference evidence="10" key="1">
    <citation type="journal article" date="2019" name="Int. J. Syst. Evol. Microbiol.">
        <title>The Global Catalogue of Microorganisms (GCM) 10K type strain sequencing project: providing services to taxonomists for standard genome sequencing and annotation.</title>
        <authorList>
            <consortium name="The Broad Institute Genomics Platform"/>
            <consortium name="The Broad Institute Genome Sequencing Center for Infectious Disease"/>
            <person name="Wu L."/>
            <person name="Ma J."/>
        </authorList>
    </citation>
    <scope>NUCLEOTIDE SEQUENCE [LARGE SCALE GENOMIC DNA]</scope>
    <source>
        <strain evidence="10">JCM 17442</strain>
    </source>
</reference>
<evidence type="ECO:0000313" key="9">
    <source>
        <dbReference type="EMBL" id="GAA4264901.1"/>
    </source>
</evidence>
<evidence type="ECO:0000256" key="5">
    <source>
        <dbReference type="ARBA" id="ARBA00022989"/>
    </source>
</evidence>
<evidence type="ECO:0000313" key="10">
    <source>
        <dbReference type="Proteomes" id="UP001501594"/>
    </source>
</evidence>
<feature type="transmembrane region" description="Helical" evidence="7">
    <location>
        <begin position="102"/>
        <end position="123"/>
    </location>
</feature>
<keyword evidence="3" id="KW-0808">Transferase</keyword>
<feature type="transmembrane region" description="Helical" evidence="7">
    <location>
        <begin position="25"/>
        <end position="46"/>
    </location>
</feature>
<organism evidence="9 10">
    <name type="scientific">Frondihabitans peucedani</name>
    <dbReference type="NCBI Taxonomy" id="598626"/>
    <lineage>
        <taxon>Bacteria</taxon>
        <taxon>Bacillati</taxon>
        <taxon>Actinomycetota</taxon>
        <taxon>Actinomycetes</taxon>
        <taxon>Micrococcales</taxon>
        <taxon>Microbacteriaceae</taxon>
        <taxon>Frondihabitans</taxon>
    </lineage>
</organism>
<dbReference type="InterPro" id="IPR003342">
    <property type="entry name" value="ArnT-like_N"/>
</dbReference>
<evidence type="ECO:0000259" key="8">
    <source>
        <dbReference type="Pfam" id="PF02366"/>
    </source>
</evidence>
<name>A0ABP8DY33_9MICO</name>
<feature type="transmembrane region" description="Helical" evidence="7">
    <location>
        <begin position="351"/>
        <end position="369"/>
    </location>
</feature>